<keyword evidence="2" id="KW-1133">Transmembrane helix</keyword>
<keyword evidence="4" id="KW-1185">Reference proteome</keyword>
<dbReference type="OrthoDB" id="3235126at2"/>
<dbReference type="EMBL" id="FRAH01000040">
    <property type="protein sequence ID" value="SHK70436.1"/>
    <property type="molecule type" value="Genomic_DNA"/>
</dbReference>
<name>A0A1M6UMM2_9FIRM</name>
<dbReference type="PANTHER" id="PTHR40050">
    <property type="entry name" value="INNER SPORE COAT PROTEIN H"/>
    <property type="match status" value="1"/>
</dbReference>
<keyword evidence="3" id="KW-0167">Capsid protein</keyword>
<sequence>MKGLREYKFLLLSGLALVVFAFLVFGIVSREDAEAKEYPYLDNLFAEGVVNEINIEISEEDWADLVENPLEETYYAVDVTINGETLSNVALRTKGDNTLTSVASSDSDRYSFKIDFDYFNDGKNYYGLKKLNLNNNYGDASYMREYISYRIMGEMGIPVPATSYTHITINGEEWGLYLAVEPIDEVFLERTFGDSTGDLYKPDGTGADLVYRGDDMSEYPGLVLKTNEETSDGSAILDLMKALESGEGLEDVLDVDEVLQYLAANVALANYDSYLGNTTHNYYLYEQDGRFTIVPWDYNYSFGGFGGGEVDIYEPTSQSMGMGGGRRGDMENAEAQTAAGENAGEEQTAQMPEGMERPDNMGMDMPEGMERPEGMGGGNEKPLVDTLLSQDVLLAQYESYLAEIAETYFTEAYMSQIVSETAEMIAPYVEKDATAFFTYDEFLEASSADSTDPNSLVYFAVSMAESIENQLAGGEPTFNTSSFVAAAAGGGGKRPGEDFGGMQDTEQTAGDTADDQTQRVPEQMGDMAGQPPEMMEETEQTDTAEASDQTQKVPGEMAGQPPEMTEGTEQTADTAQSDTAEANDQTQRVPEQMGDMPQRGEQGQRGSGPMGAMSRVTWQDAAPALAVCGGIFLLSFGYLLYFRRRRRLSMPKQEEKTDTTE</sequence>
<feature type="region of interest" description="Disordered" evidence="1">
    <location>
        <begin position="320"/>
        <end position="358"/>
    </location>
</feature>
<proteinExistence type="predicted"/>
<dbReference type="AlphaFoldDB" id="A0A1M6UMM2"/>
<gene>
    <name evidence="3" type="ORF">SAMN02745138_02202</name>
</gene>
<evidence type="ECO:0000313" key="3">
    <source>
        <dbReference type="EMBL" id="SHK70436.1"/>
    </source>
</evidence>
<dbReference type="PANTHER" id="PTHR40050:SF1">
    <property type="entry name" value="INNER SPORE COAT PROTEIN H"/>
    <property type="match status" value="1"/>
</dbReference>
<feature type="transmembrane region" description="Helical" evidence="2">
    <location>
        <begin position="621"/>
        <end position="642"/>
    </location>
</feature>
<keyword evidence="2" id="KW-0472">Membrane</keyword>
<reference evidence="3 4" key="1">
    <citation type="submission" date="2016-11" db="EMBL/GenBank/DDBJ databases">
        <authorList>
            <person name="Jaros S."/>
            <person name="Januszkiewicz K."/>
            <person name="Wedrychowicz H."/>
        </authorList>
    </citation>
    <scope>NUCLEOTIDE SEQUENCE [LARGE SCALE GENOMIC DNA]</scope>
    <source>
        <strain evidence="3 4">DSM 14214</strain>
    </source>
</reference>
<evidence type="ECO:0000313" key="4">
    <source>
        <dbReference type="Proteomes" id="UP000183975"/>
    </source>
</evidence>
<dbReference type="RefSeq" id="WP_072851765.1">
    <property type="nucleotide sequence ID" value="NZ_FRAH01000040.1"/>
</dbReference>
<protein>
    <submittedName>
        <fullName evidence="3">Spore coat protein CotH</fullName>
    </submittedName>
</protein>
<organism evidence="3 4">
    <name type="scientific">Anaerotignum lactatifermentans DSM 14214</name>
    <dbReference type="NCBI Taxonomy" id="1121323"/>
    <lineage>
        <taxon>Bacteria</taxon>
        <taxon>Bacillati</taxon>
        <taxon>Bacillota</taxon>
        <taxon>Clostridia</taxon>
        <taxon>Lachnospirales</taxon>
        <taxon>Anaerotignaceae</taxon>
        <taxon>Anaerotignum</taxon>
    </lineage>
</organism>
<dbReference type="InterPro" id="IPR014867">
    <property type="entry name" value="Spore_coat_CotH_CotH2/3/7"/>
</dbReference>
<feature type="region of interest" description="Disordered" evidence="1">
    <location>
        <begin position="486"/>
        <end position="612"/>
    </location>
</feature>
<dbReference type="Proteomes" id="UP000183975">
    <property type="component" value="Unassembled WGS sequence"/>
</dbReference>
<feature type="compositionally biased region" description="Polar residues" evidence="1">
    <location>
        <begin position="543"/>
        <end position="552"/>
    </location>
</feature>
<evidence type="ECO:0000256" key="2">
    <source>
        <dbReference type="SAM" id="Phobius"/>
    </source>
</evidence>
<evidence type="ECO:0000256" key="1">
    <source>
        <dbReference type="SAM" id="MobiDB-lite"/>
    </source>
</evidence>
<accession>A0A1M6UMM2</accession>
<keyword evidence="2" id="KW-0812">Transmembrane</keyword>
<feature type="compositionally biased region" description="Polar residues" evidence="1">
    <location>
        <begin position="567"/>
        <end position="589"/>
    </location>
</feature>
<dbReference type="Pfam" id="PF08757">
    <property type="entry name" value="CotH"/>
    <property type="match status" value="1"/>
</dbReference>
<keyword evidence="3" id="KW-0946">Virion</keyword>